<dbReference type="OrthoDB" id="9801602at2"/>
<dbReference type="PROSITE" id="PS50110">
    <property type="entry name" value="RESPONSE_REGULATORY"/>
    <property type="match status" value="1"/>
</dbReference>
<dbReference type="SMART" id="SM00448">
    <property type="entry name" value="REC"/>
    <property type="match status" value="1"/>
</dbReference>
<dbReference type="RefSeq" id="WP_149471212.1">
    <property type="nucleotide sequence ID" value="NZ_QOKW01000023.1"/>
</dbReference>
<dbReference type="InterPro" id="IPR011006">
    <property type="entry name" value="CheY-like_superfamily"/>
</dbReference>
<keyword evidence="9" id="KW-1185">Reference proteome</keyword>
<keyword evidence="5" id="KW-0804">Transcription</keyword>
<proteinExistence type="predicted"/>
<dbReference type="GO" id="GO:0000160">
    <property type="term" value="P:phosphorelay signal transduction system"/>
    <property type="evidence" value="ECO:0007669"/>
    <property type="project" value="UniProtKB-KW"/>
</dbReference>
<sequence length="138" mass="14985">MKPTILVADDEPSIVLSLQVLLQKAGFAVRIARNGEEALQSVAESTPDLILLDAMMPRRDGFDVCQSLRANPAYQSLPIIMLTAKSRDVERQKGMALGATDYITKPFSTRDLVTTVRKYLNPEGTPGSAQGGDAEPRP</sequence>
<keyword evidence="3" id="KW-0805">Transcription regulation</keyword>
<dbReference type="SUPFAM" id="SSF52172">
    <property type="entry name" value="CheY-like"/>
    <property type="match status" value="1"/>
</dbReference>
<gene>
    <name evidence="8" type="ORF">DS843_23185</name>
</gene>
<evidence type="ECO:0000256" key="1">
    <source>
        <dbReference type="ARBA" id="ARBA00022553"/>
    </source>
</evidence>
<evidence type="ECO:0000256" key="3">
    <source>
        <dbReference type="ARBA" id="ARBA00023015"/>
    </source>
</evidence>
<keyword evidence="1 6" id="KW-0597">Phosphoprotein</keyword>
<dbReference type="Proteomes" id="UP000480854">
    <property type="component" value="Unassembled WGS sequence"/>
</dbReference>
<comment type="caution">
    <text evidence="8">The sequence shown here is derived from an EMBL/GenBank/DDBJ whole genome shotgun (WGS) entry which is preliminary data.</text>
</comment>
<dbReference type="Pfam" id="PF00072">
    <property type="entry name" value="Response_reg"/>
    <property type="match status" value="1"/>
</dbReference>
<dbReference type="Gene3D" id="3.40.50.2300">
    <property type="match status" value="1"/>
</dbReference>
<evidence type="ECO:0000313" key="9">
    <source>
        <dbReference type="Proteomes" id="UP000480854"/>
    </source>
</evidence>
<keyword evidence="2" id="KW-0902">Two-component regulatory system</keyword>
<feature type="modified residue" description="4-aspartylphosphate" evidence="6">
    <location>
        <position position="53"/>
    </location>
</feature>
<name>A0A9W7KR47_9PROT</name>
<dbReference type="FunFam" id="3.40.50.2300:FF:000001">
    <property type="entry name" value="DNA-binding response regulator PhoB"/>
    <property type="match status" value="1"/>
</dbReference>
<organism evidence="8 9">
    <name type="scientific">Roseomonas genomospecies 6</name>
    <dbReference type="NCBI Taxonomy" id="214106"/>
    <lineage>
        <taxon>Bacteria</taxon>
        <taxon>Pseudomonadati</taxon>
        <taxon>Pseudomonadota</taxon>
        <taxon>Alphaproteobacteria</taxon>
        <taxon>Acetobacterales</taxon>
        <taxon>Roseomonadaceae</taxon>
        <taxon>Roseomonas</taxon>
    </lineage>
</organism>
<evidence type="ECO:0000256" key="6">
    <source>
        <dbReference type="PROSITE-ProRule" id="PRU00169"/>
    </source>
</evidence>
<evidence type="ECO:0000256" key="2">
    <source>
        <dbReference type="ARBA" id="ARBA00023012"/>
    </source>
</evidence>
<evidence type="ECO:0000313" key="8">
    <source>
        <dbReference type="EMBL" id="KAA0677491.1"/>
    </source>
</evidence>
<feature type="domain" description="Response regulatory" evidence="7">
    <location>
        <begin position="4"/>
        <end position="120"/>
    </location>
</feature>
<evidence type="ECO:0000256" key="4">
    <source>
        <dbReference type="ARBA" id="ARBA00023125"/>
    </source>
</evidence>
<dbReference type="EMBL" id="QOKW01000023">
    <property type="protein sequence ID" value="KAA0677491.1"/>
    <property type="molecule type" value="Genomic_DNA"/>
</dbReference>
<dbReference type="AlphaFoldDB" id="A0A9W7KR47"/>
<protein>
    <submittedName>
        <fullName evidence="8">Response regulator</fullName>
    </submittedName>
</protein>
<dbReference type="GO" id="GO:0003677">
    <property type="term" value="F:DNA binding"/>
    <property type="evidence" value="ECO:0007669"/>
    <property type="project" value="UniProtKB-KW"/>
</dbReference>
<keyword evidence="4" id="KW-0238">DNA-binding</keyword>
<reference evidence="8 9" key="1">
    <citation type="submission" date="2018-07" db="EMBL/GenBank/DDBJ databases">
        <title>Genome sequence of Azospirillum sp. ATCC 49961.</title>
        <authorList>
            <person name="Sant'Anna F.H."/>
            <person name="Baldani J.I."/>
            <person name="Zilli J.E."/>
            <person name="Reis V.M."/>
            <person name="Hartmann A."/>
            <person name="Cruz L."/>
            <person name="de Souza E.M."/>
            <person name="de Oliveira Pedrosa F."/>
            <person name="Passaglia L.M.P."/>
        </authorList>
    </citation>
    <scope>NUCLEOTIDE SEQUENCE [LARGE SCALE GENOMIC DNA]</scope>
    <source>
        <strain evidence="8 9">ATCC 49961</strain>
    </source>
</reference>
<evidence type="ECO:0000256" key="5">
    <source>
        <dbReference type="ARBA" id="ARBA00023163"/>
    </source>
</evidence>
<accession>A0A9W7KR47</accession>
<dbReference type="PANTHER" id="PTHR44591:SF3">
    <property type="entry name" value="RESPONSE REGULATORY DOMAIN-CONTAINING PROTEIN"/>
    <property type="match status" value="1"/>
</dbReference>
<dbReference type="PANTHER" id="PTHR44591">
    <property type="entry name" value="STRESS RESPONSE REGULATOR PROTEIN 1"/>
    <property type="match status" value="1"/>
</dbReference>
<evidence type="ECO:0000259" key="7">
    <source>
        <dbReference type="PROSITE" id="PS50110"/>
    </source>
</evidence>
<dbReference type="InterPro" id="IPR001789">
    <property type="entry name" value="Sig_transdc_resp-reg_receiver"/>
</dbReference>
<dbReference type="InterPro" id="IPR050595">
    <property type="entry name" value="Bact_response_regulator"/>
</dbReference>